<protein>
    <submittedName>
        <fullName evidence="2">Uncharacterized protein</fullName>
    </submittedName>
</protein>
<dbReference type="EMBL" id="SLXT01000042">
    <property type="protein sequence ID" value="TCP60098.1"/>
    <property type="molecule type" value="Genomic_DNA"/>
</dbReference>
<evidence type="ECO:0000313" key="2">
    <source>
        <dbReference type="EMBL" id="TCP60098.1"/>
    </source>
</evidence>
<gene>
    <name evidence="2" type="ORF">EDD73_14214</name>
</gene>
<evidence type="ECO:0000256" key="1">
    <source>
        <dbReference type="SAM" id="MobiDB-lite"/>
    </source>
</evidence>
<name>A0A4R2RCV6_9FIRM</name>
<dbReference type="RefSeq" id="WP_131920931.1">
    <property type="nucleotide sequence ID" value="NZ_JAOQNU010000043.1"/>
</dbReference>
<organism evidence="2 3">
    <name type="scientific">Heliophilum fasciatum</name>
    <dbReference type="NCBI Taxonomy" id="35700"/>
    <lineage>
        <taxon>Bacteria</taxon>
        <taxon>Bacillati</taxon>
        <taxon>Bacillota</taxon>
        <taxon>Clostridia</taxon>
        <taxon>Eubacteriales</taxon>
        <taxon>Heliobacteriaceae</taxon>
        <taxon>Heliophilum</taxon>
    </lineage>
</organism>
<feature type="compositionally biased region" description="Polar residues" evidence="1">
    <location>
        <begin position="48"/>
        <end position="61"/>
    </location>
</feature>
<dbReference type="AlphaFoldDB" id="A0A4R2RCV6"/>
<feature type="compositionally biased region" description="Low complexity" evidence="1">
    <location>
        <begin position="37"/>
        <end position="47"/>
    </location>
</feature>
<comment type="caution">
    <text evidence="2">The sequence shown here is derived from an EMBL/GenBank/DDBJ whole genome shotgun (WGS) entry which is preliminary data.</text>
</comment>
<keyword evidence="3" id="KW-1185">Reference proteome</keyword>
<proteinExistence type="predicted"/>
<sequence length="131" mass="14748">MIKQKIIKILLFVAVLAIGIGVVATSFSQSKIDPEQAEQPEQPEQPQSITEQVASVQPESDNTLTDVGLYQGREDNNFIEVKINGDFKVLMLSAELRGNFEQLNLQFNDLIKFTYVHDKNGQSVIVKLEKR</sequence>
<accession>A0A4R2RCV6</accession>
<dbReference type="Proteomes" id="UP000294813">
    <property type="component" value="Unassembled WGS sequence"/>
</dbReference>
<reference evidence="2 3" key="1">
    <citation type="submission" date="2019-03" db="EMBL/GenBank/DDBJ databases">
        <title>Genomic Encyclopedia of Type Strains, Phase IV (KMG-IV): sequencing the most valuable type-strain genomes for metagenomic binning, comparative biology and taxonomic classification.</title>
        <authorList>
            <person name="Goeker M."/>
        </authorList>
    </citation>
    <scope>NUCLEOTIDE SEQUENCE [LARGE SCALE GENOMIC DNA]</scope>
    <source>
        <strain evidence="2 3">DSM 11170</strain>
    </source>
</reference>
<feature type="region of interest" description="Disordered" evidence="1">
    <location>
        <begin position="31"/>
        <end position="61"/>
    </location>
</feature>
<evidence type="ECO:0000313" key="3">
    <source>
        <dbReference type="Proteomes" id="UP000294813"/>
    </source>
</evidence>
<dbReference type="OrthoDB" id="2067368at2"/>